<dbReference type="AlphaFoldDB" id="A0A2T1N928"/>
<dbReference type="Proteomes" id="UP000238426">
    <property type="component" value="Unassembled WGS sequence"/>
</dbReference>
<dbReference type="RefSeq" id="WP_106463480.1">
    <property type="nucleotide sequence ID" value="NZ_PXOQ01000009.1"/>
</dbReference>
<keyword evidence="2" id="KW-1185">Reference proteome</keyword>
<organism evidence="1 2">
    <name type="scientific">Aurantibacter aestuarii</name>
    <dbReference type="NCBI Taxonomy" id="1266046"/>
    <lineage>
        <taxon>Bacteria</taxon>
        <taxon>Pseudomonadati</taxon>
        <taxon>Bacteroidota</taxon>
        <taxon>Flavobacteriia</taxon>
        <taxon>Flavobacteriales</taxon>
        <taxon>Flavobacteriaceae</taxon>
        <taxon>Aurantibacter</taxon>
    </lineage>
</organism>
<proteinExistence type="predicted"/>
<sequence length="143" mass="16535">MLYNTTHTNKETVRAIDQMVGKPYGFFESLKLKGTGSKRMIVDEVSPNLKSVINAVDDINYGNIELRPQGILIHITKGHKNFTWAIPYYQLVIYKINGSSIHAQGKFVHFRNNKTFKENKKFFDKLLDIKVKFDEQYNFTSVG</sequence>
<name>A0A2T1N928_9FLAO</name>
<dbReference type="OrthoDB" id="1436588at2"/>
<evidence type="ECO:0000313" key="1">
    <source>
        <dbReference type="EMBL" id="PSG88342.1"/>
    </source>
</evidence>
<dbReference type="EMBL" id="PXOQ01000009">
    <property type="protein sequence ID" value="PSG88342.1"/>
    <property type="molecule type" value="Genomic_DNA"/>
</dbReference>
<comment type="caution">
    <text evidence="1">The sequence shown here is derived from an EMBL/GenBank/DDBJ whole genome shotgun (WGS) entry which is preliminary data.</text>
</comment>
<protein>
    <submittedName>
        <fullName evidence="1">Uncharacterized protein</fullName>
    </submittedName>
</protein>
<evidence type="ECO:0000313" key="2">
    <source>
        <dbReference type="Proteomes" id="UP000238426"/>
    </source>
</evidence>
<reference evidence="1 2" key="1">
    <citation type="submission" date="2018-03" db="EMBL/GenBank/DDBJ databases">
        <title>Mesoflavibacter sp. HG37 and Mesoflavibacter sp. HG96 sp.nov., two marine bacteria isolated from seawater of Western Pacific Ocean.</title>
        <authorList>
            <person name="Cheng H."/>
            <person name="Wu Y.-H."/>
            <person name="Guo L.-L."/>
            <person name="Xu X.-W."/>
        </authorList>
    </citation>
    <scope>NUCLEOTIDE SEQUENCE [LARGE SCALE GENOMIC DNA]</scope>
    <source>
        <strain evidence="1 2">KCTC 32269</strain>
    </source>
</reference>
<accession>A0A2T1N928</accession>
<gene>
    <name evidence="1" type="ORF">C7H52_08555</name>
</gene>